<dbReference type="CDD" id="cd02208">
    <property type="entry name" value="cupin_RmlC-like"/>
    <property type="match status" value="1"/>
</dbReference>
<accession>A0A930RC10</accession>
<gene>
    <name evidence="2" type="ORF">HXO88_03825</name>
</gene>
<dbReference type="InterPro" id="IPR011051">
    <property type="entry name" value="RmlC_Cupin_sf"/>
</dbReference>
<dbReference type="AlphaFoldDB" id="A0A930RC10"/>
<evidence type="ECO:0000313" key="3">
    <source>
        <dbReference type="Proteomes" id="UP000721045"/>
    </source>
</evidence>
<name>A0A930RC10_STRIT</name>
<reference evidence="2" key="1">
    <citation type="submission" date="2020-04" db="EMBL/GenBank/DDBJ databases">
        <title>Deep metagenomics examines the oral microbiome during advanced dental caries in children, revealing novel taxa and co-occurrences with host molecules.</title>
        <authorList>
            <person name="Baker J.L."/>
            <person name="Morton J.T."/>
            <person name="Dinis M."/>
            <person name="Alvarez R."/>
            <person name="Tran N.C."/>
            <person name="Knight R."/>
            <person name="Edlund A."/>
        </authorList>
    </citation>
    <scope>NUCLEOTIDE SEQUENCE</scope>
    <source>
        <strain evidence="2">JCVI_23_bin.22</strain>
    </source>
</reference>
<evidence type="ECO:0000313" key="2">
    <source>
        <dbReference type="EMBL" id="MBF1712853.1"/>
    </source>
</evidence>
<organism evidence="2 3">
    <name type="scientific">Streptococcus intermedius</name>
    <dbReference type="NCBI Taxonomy" id="1338"/>
    <lineage>
        <taxon>Bacteria</taxon>
        <taxon>Bacillati</taxon>
        <taxon>Bacillota</taxon>
        <taxon>Bacilli</taxon>
        <taxon>Lactobacillales</taxon>
        <taxon>Streptococcaceae</taxon>
        <taxon>Streptococcus</taxon>
        <taxon>Streptococcus anginosus group</taxon>
    </lineage>
</organism>
<proteinExistence type="predicted"/>
<dbReference type="Proteomes" id="UP000721045">
    <property type="component" value="Unassembled WGS sequence"/>
</dbReference>
<comment type="caution">
    <text evidence="2">The sequence shown here is derived from an EMBL/GenBank/DDBJ whole genome shotgun (WGS) entry which is preliminary data.</text>
</comment>
<evidence type="ECO:0000259" key="1">
    <source>
        <dbReference type="Pfam" id="PF07883"/>
    </source>
</evidence>
<dbReference type="EMBL" id="JABZYP010000010">
    <property type="protein sequence ID" value="MBF1712853.1"/>
    <property type="molecule type" value="Genomic_DNA"/>
</dbReference>
<dbReference type="Pfam" id="PF07883">
    <property type="entry name" value="Cupin_2"/>
    <property type="match status" value="1"/>
</dbReference>
<feature type="domain" description="Cupin type-2" evidence="1">
    <location>
        <begin position="38"/>
        <end position="106"/>
    </location>
</feature>
<dbReference type="SUPFAM" id="SSF51182">
    <property type="entry name" value="RmlC-like cupins"/>
    <property type="match status" value="1"/>
</dbReference>
<dbReference type="InterPro" id="IPR013096">
    <property type="entry name" value="Cupin_2"/>
</dbReference>
<protein>
    <submittedName>
        <fullName evidence="2">Cupin domain-containing protein</fullName>
    </submittedName>
</protein>
<sequence>MEQEIEIRSSKEALSRVKKNGTEVQYFLYPEFEVHTNKIPPGSIQDWHRHQQVEEVIAVTSGKISIETIENATLERAEVKQGDVLRVKNSIHRLVNRNRTSASFIVFRFVPQGVSQADIIKNDKCNCEEFVKKILGD</sequence>
<dbReference type="InterPro" id="IPR014710">
    <property type="entry name" value="RmlC-like_jellyroll"/>
</dbReference>
<dbReference type="Gene3D" id="2.60.120.10">
    <property type="entry name" value="Jelly Rolls"/>
    <property type="match status" value="1"/>
</dbReference>